<dbReference type="EMBL" id="WNWM01000001">
    <property type="protein sequence ID" value="MUI10914.1"/>
    <property type="molecule type" value="Genomic_DNA"/>
</dbReference>
<comment type="caution">
    <text evidence="1">The sequence shown here is derived from an EMBL/GenBank/DDBJ whole genome shotgun (WGS) entry which is preliminary data.</text>
</comment>
<dbReference type="RefSeq" id="WP_155706582.1">
    <property type="nucleotide sequence ID" value="NZ_BMWU01000049.1"/>
</dbReference>
<accession>A0A6I3X204</accession>
<dbReference type="OrthoDB" id="8566531at2"/>
<keyword evidence="2" id="KW-1185">Reference proteome</keyword>
<sequence>MADIAVVFHWPPQAMAGFSLSELVEWRERARVRTEKQDGQ</sequence>
<organism evidence="1 2">
    <name type="scientific">Pseudoduganella dura</name>
    <dbReference type="NCBI Taxonomy" id="321982"/>
    <lineage>
        <taxon>Bacteria</taxon>
        <taxon>Pseudomonadati</taxon>
        <taxon>Pseudomonadota</taxon>
        <taxon>Betaproteobacteria</taxon>
        <taxon>Burkholderiales</taxon>
        <taxon>Oxalobacteraceae</taxon>
        <taxon>Telluria group</taxon>
        <taxon>Pseudoduganella</taxon>
    </lineage>
</organism>
<dbReference type="Proteomes" id="UP000431684">
    <property type="component" value="Unassembled WGS sequence"/>
</dbReference>
<reference evidence="1 2" key="1">
    <citation type="submission" date="2019-11" db="EMBL/GenBank/DDBJ databases">
        <title>Draft Genome Sequences of Six Type Strains of the Genus Massilia.</title>
        <authorList>
            <person name="Miess H."/>
            <person name="Frediansyah A."/>
            <person name="Goeker M."/>
            <person name="Gross H."/>
        </authorList>
    </citation>
    <scope>NUCLEOTIDE SEQUENCE [LARGE SCALE GENOMIC DNA]</scope>
    <source>
        <strain evidence="1 2">DSM 17513</strain>
    </source>
</reference>
<proteinExistence type="predicted"/>
<dbReference type="Pfam" id="PF06528">
    <property type="entry name" value="Phage_P2_GpE"/>
    <property type="match status" value="1"/>
</dbReference>
<gene>
    <name evidence="1" type="ORF">GJV26_00180</name>
</gene>
<dbReference type="AlphaFoldDB" id="A0A6I3X204"/>
<dbReference type="InterPro" id="IPR009493">
    <property type="entry name" value="P2_GpE"/>
</dbReference>
<evidence type="ECO:0000313" key="1">
    <source>
        <dbReference type="EMBL" id="MUI10914.1"/>
    </source>
</evidence>
<evidence type="ECO:0000313" key="2">
    <source>
        <dbReference type="Proteomes" id="UP000431684"/>
    </source>
</evidence>
<name>A0A6I3X204_9BURK</name>
<protein>
    <submittedName>
        <fullName evidence="1">GpE family phage tail protein</fullName>
    </submittedName>
</protein>